<evidence type="ECO:0000256" key="1">
    <source>
        <dbReference type="ARBA" id="ARBA00001971"/>
    </source>
</evidence>
<dbReference type="GO" id="GO:0005737">
    <property type="term" value="C:cytoplasm"/>
    <property type="evidence" value="ECO:0007669"/>
    <property type="project" value="TreeGrafter"/>
</dbReference>
<dbReference type="Proteomes" id="UP001283361">
    <property type="component" value="Unassembled WGS sequence"/>
</dbReference>
<comment type="caution">
    <text evidence="12">The sequence shown here is derived from an EMBL/GenBank/DDBJ whole genome shotgun (WGS) entry which is preliminary data.</text>
</comment>
<keyword evidence="7 10" id="KW-0503">Monooxygenase</keyword>
<protein>
    <recommendedName>
        <fullName evidence="14">Cytochrome P450</fullName>
    </recommendedName>
</protein>
<feature type="binding site" description="axial binding residue" evidence="9">
    <location>
        <position position="435"/>
    </location>
    <ligand>
        <name>heme</name>
        <dbReference type="ChEBI" id="CHEBI:30413"/>
    </ligand>
    <ligandPart>
        <name>Fe</name>
        <dbReference type="ChEBI" id="CHEBI:18248"/>
    </ligandPart>
</feature>
<evidence type="ECO:0000313" key="12">
    <source>
        <dbReference type="EMBL" id="KAK3764222.1"/>
    </source>
</evidence>
<sequence>MLGTVVAFLVTLAALLWWRSRPRNPPPSPGLALPVVGHLHLFHGNLVDQLDTWRQRLGNIYTLQMGPFRCVMLSGYELISEALLNHHESLLERPNNIVHEESSEYAGIISLGGRKWKEQRAFLQSTLRSLGMGRDVMAERIRIEADYLLATIDSYNGQASDISNLVMVCVTNVITGVTFSKRFNQNDKTIVYWLGFVKRIFHLLGSSAVINFFPVLKYLPGDRFHYKELKSIFRQMRATIFEWTEKDKRNINESDEAFEDIVQAFLTEIERKKSQGVTDTSLDDANLLSSLLSLFTAGTETVTNTIVFAVLYMINFPNIQAKLYQEIKDLVGTDRAPDVSDKHKLKFLTAFIMETQRFASVIPLGIDRLSTKDISLGGFTVTAGTSVMVNLDSVLRDEKVWGDPEVFRPDRFLDQNGSVVTKKEFVPFSIGKRNCLGEGLATMELFIFISSLVQKFEFLPEIEGQIPTLEPDVGFSKVAKPFKVRAISRVK</sequence>
<evidence type="ECO:0008006" key="14">
    <source>
        <dbReference type="Google" id="ProtNLM"/>
    </source>
</evidence>
<organism evidence="12 13">
    <name type="scientific">Elysia crispata</name>
    <name type="common">lettuce slug</name>
    <dbReference type="NCBI Taxonomy" id="231223"/>
    <lineage>
        <taxon>Eukaryota</taxon>
        <taxon>Metazoa</taxon>
        <taxon>Spiralia</taxon>
        <taxon>Lophotrochozoa</taxon>
        <taxon>Mollusca</taxon>
        <taxon>Gastropoda</taxon>
        <taxon>Heterobranchia</taxon>
        <taxon>Euthyneura</taxon>
        <taxon>Panpulmonata</taxon>
        <taxon>Sacoglossa</taxon>
        <taxon>Placobranchoidea</taxon>
        <taxon>Plakobranchidae</taxon>
        <taxon>Elysia</taxon>
    </lineage>
</organism>
<dbReference type="Gene3D" id="1.10.630.10">
    <property type="entry name" value="Cytochrome P450"/>
    <property type="match status" value="1"/>
</dbReference>
<comment type="cofactor">
    <cofactor evidence="1 9">
        <name>heme</name>
        <dbReference type="ChEBI" id="CHEBI:30413"/>
    </cofactor>
</comment>
<evidence type="ECO:0000256" key="6">
    <source>
        <dbReference type="ARBA" id="ARBA00023004"/>
    </source>
</evidence>
<dbReference type="GO" id="GO:0016020">
    <property type="term" value="C:membrane"/>
    <property type="evidence" value="ECO:0007669"/>
    <property type="project" value="UniProtKB-SubCell"/>
</dbReference>
<reference evidence="12" key="1">
    <citation type="journal article" date="2023" name="G3 (Bethesda)">
        <title>A reference genome for the long-term kleptoplast-retaining sea slug Elysia crispata morphotype clarki.</title>
        <authorList>
            <person name="Eastman K.E."/>
            <person name="Pendleton A.L."/>
            <person name="Shaikh M.A."/>
            <person name="Suttiyut T."/>
            <person name="Ogas R."/>
            <person name="Tomko P."/>
            <person name="Gavelis G."/>
            <person name="Widhalm J.R."/>
            <person name="Wisecaver J.H."/>
        </authorList>
    </citation>
    <scope>NUCLEOTIDE SEQUENCE</scope>
    <source>
        <strain evidence="12">ECLA1</strain>
    </source>
</reference>
<dbReference type="GO" id="GO:0016712">
    <property type="term" value="F:oxidoreductase activity, acting on paired donors, with incorporation or reduction of molecular oxygen, reduced flavin or flavoprotein as one donor, and incorporation of one atom of oxygen"/>
    <property type="evidence" value="ECO:0007669"/>
    <property type="project" value="InterPro"/>
</dbReference>
<evidence type="ECO:0000256" key="11">
    <source>
        <dbReference type="SAM" id="SignalP"/>
    </source>
</evidence>
<gene>
    <name evidence="12" type="ORF">RRG08_044148</name>
</gene>
<comment type="similarity">
    <text evidence="3 10">Belongs to the cytochrome P450 family.</text>
</comment>
<name>A0AAE1DBD3_9GAST</name>
<evidence type="ECO:0000256" key="3">
    <source>
        <dbReference type="ARBA" id="ARBA00010617"/>
    </source>
</evidence>
<dbReference type="PRINTS" id="PR00463">
    <property type="entry name" value="EP450I"/>
</dbReference>
<proteinExistence type="inferred from homology"/>
<dbReference type="PANTHER" id="PTHR24300">
    <property type="entry name" value="CYTOCHROME P450 508A4-RELATED"/>
    <property type="match status" value="1"/>
</dbReference>
<evidence type="ECO:0000256" key="2">
    <source>
        <dbReference type="ARBA" id="ARBA00004370"/>
    </source>
</evidence>
<keyword evidence="5 10" id="KW-0560">Oxidoreductase</keyword>
<dbReference type="Pfam" id="PF00067">
    <property type="entry name" value="p450"/>
    <property type="match status" value="1"/>
</dbReference>
<dbReference type="PROSITE" id="PS00086">
    <property type="entry name" value="CYTOCHROME_P450"/>
    <property type="match status" value="1"/>
</dbReference>
<feature type="chain" id="PRO_5041914258" description="Cytochrome P450" evidence="11">
    <location>
        <begin position="23"/>
        <end position="491"/>
    </location>
</feature>
<comment type="subcellular location">
    <subcellularLocation>
        <location evidence="2">Membrane</location>
    </subcellularLocation>
</comment>
<accession>A0AAE1DBD3</accession>
<dbReference type="GO" id="GO:0006805">
    <property type="term" value="P:xenobiotic metabolic process"/>
    <property type="evidence" value="ECO:0007669"/>
    <property type="project" value="TreeGrafter"/>
</dbReference>
<dbReference type="FunFam" id="1.10.630.10:FF:000036">
    <property type="entry name" value="CYtochrome P450 family"/>
    <property type="match status" value="1"/>
</dbReference>
<dbReference type="InterPro" id="IPR036396">
    <property type="entry name" value="Cyt_P450_sf"/>
</dbReference>
<keyword evidence="8" id="KW-0472">Membrane</keyword>
<dbReference type="SUPFAM" id="SSF48264">
    <property type="entry name" value="Cytochrome P450"/>
    <property type="match status" value="1"/>
</dbReference>
<keyword evidence="6 9" id="KW-0408">Iron</keyword>
<dbReference type="GO" id="GO:0020037">
    <property type="term" value="F:heme binding"/>
    <property type="evidence" value="ECO:0007669"/>
    <property type="project" value="InterPro"/>
</dbReference>
<keyword evidence="9 10" id="KW-0349">Heme</keyword>
<dbReference type="EMBL" id="JAWDGP010004466">
    <property type="protein sequence ID" value="KAK3764222.1"/>
    <property type="molecule type" value="Genomic_DNA"/>
</dbReference>
<evidence type="ECO:0000256" key="9">
    <source>
        <dbReference type="PIRSR" id="PIRSR602401-1"/>
    </source>
</evidence>
<evidence type="ECO:0000256" key="5">
    <source>
        <dbReference type="ARBA" id="ARBA00023002"/>
    </source>
</evidence>
<evidence type="ECO:0000256" key="8">
    <source>
        <dbReference type="ARBA" id="ARBA00023136"/>
    </source>
</evidence>
<dbReference type="PRINTS" id="PR00385">
    <property type="entry name" value="P450"/>
</dbReference>
<feature type="signal peptide" evidence="11">
    <location>
        <begin position="1"/>
        <end position="22"/>
    </location>
</feature>
<keyword evidence="4 9" id="KW-0479">Metal-binding</keyword>
<dbReference type="PRINTS" id="PR01686">
    <property type="entry name" value="EP450ICYP2D"/>
</dbReference>
<dbReference type="InterPro" id="IPR001128">
    <property type="entry name" value="Cyt_P450"/>
</dbReference>
<dbReference type="GO" id="GO:0005506">
    <property type="term" value="F:iron ion binding"/>
    <property type="evidence" value="ECO:0007669"/>
    <property type="project" value="InterPro"/>
</dbReference>
<keyword evidence="13" id="KW-1185">Reference proteome</keyword>
<evidence type="ECO:0000256" key="10">
    <source>
        <dbReference type="RuleBase" id="RU000461"/>
    </source>
</evidence>
<dbReference type="GO" id="GO:0006082">
    <property type="term" value="P:organic acid metabolic process"/>
    <property type="evidence" value="ECO:0007669"/>
    <property type="project" value="TreeGrafter"/>
</dbReference>
<dbReference type="InterPro" id="IPR017972">
    <property type="entry name" value="Cyt_P450_CS"/>
</dbReference>
<dbReference type="AlphaFoldDB" id="A0AAE1DBD3"/>
<evidence type="ECO:0000256" key="4">
    <source>
        <dbReference type="ARBA" id="ARBA00022723"/>
    </source>
</evidence>
<dbReference type="InterPro" id="IPR008069">
    <property type="entry name" value="Cyt_P450_E_grp-I_CYP2D-like"/>
</dbReference>
<evidence type="ECO:0000256" key="7">
    <source>
        <dbReference type="ARBA" id="ARBA00023033"/>
    </source>
</evidence>
<evidence type="ECO:0000313" key="13">
    <source>
        <dbReference type="Proteomes" id="UP001283361"/>
    </source>
</evidence>
<dbReference type="InterPro" id="IPR002401">
    <property type="entry name" value="Cyt_P450_E_grp-I"/>
</dbReference>
<dbReference type="InterPro" id="IPR050182">
    <property type="entry name" value="Cytochrome_P450_fam2"/>
</dbReference>
<dbReference type="PANTHER" id="PTHR24300:SF375">
    <property type="entry name" value="CYTOCHROME P450 FAMILY"/>
    <property type="match status" value="1"/>
</dbReference>
<keyword evidence="11" id="KW-0732">Signal</keyword>